<dbReference type="Gene3D" id="1.25.40.20">
    <property type="entry name" value="Ankyrin repeat-containing domain"/>
    <property type="match status" value="1"/>
</dbReference>
<evidence type="ECO:0000256" key="2">
    <source>
        <dbReference type="ARBA" id="ARBA00023043"/>
    </source>
</evidence>
<dbReference type="Pfam" id="PF12796">
    <property type="entry name" value="Ank_2"/>
    <property type="match status" value="1"/>
</dbReference>
<keyword evidence="1" id="KW-0677">Repeat</keyword>
<feature type="region of interest" description="Disordered" evidence="4">
    <location>
        <begin position="1"/>
        <end position="47"/>
    </location>
</feature>
<dbReference type="SMART" id="SM00248">
    <property type="entry name" value="ANK"/>
    <property type="match status" value="4"/>
</dbReference>
<dbReference type="EMBL" id="JBGBPQ010000002">
    <property type="protein sequence ID" value="KAL1528252.1"/>
    <property type="molecule type" value="Genomic_DNA"/>
</dbReference>
<evidence type="ECO:0000256" key="1">
    <source>
        <dbReference type="ARBA" id="ARBA00022737"/>
    </source>
</evidence>
<reference evidence="5 6" key="1">
    <citation type="journal article" date="2024" name="Science">
        <title>Giant polyketide synthase enzymes in the biosynthesis of giant marine polyether toxins.</title>
        <authorList>
            <person name="Fallon T.R."/>
            <person name="Shende V.V."/>
            <person name="Wierzbicki I.H."/>
            <person name="Pendleton A.L."/>
            <person name="Watervoot N.F."/>
            <person name="Auber R.P."/>
            <person name="Gonzalez D.J."/>
            <person name="Wisecaver J.H."/>
            <person name="Moore B.S."/>
        </authorList>
    </citation>
    <scope>NUCLEOTIDE SEQUENCE [LARGE SCALE GENOMIC DNA]</scope>
    <source>
        <strain evidence="5 6">12B1</strain>
    </source>
</reference>
<keyword evidence="6" id="KW-1185">Reference proteome</keyword>
<proteinExistence type="predicted"/>
<dbReference type="PROSITE" id="PS50088">
    <property type="entry name" value="ANK_REPEAT"/>
    <property type="match status" value="2"/>
</dbReference>
<accession>A0AB34K4X7</accession>
<evidence type="ECO:0000256" key="4">
    <source>
        <dbReference type="SAM" id="MobiDB-lite"/>
    </source>
</evidence>
<dbReference type="PANTHER" id="PTHR24198:SF165">
    <property type="entry name" value="ANKYRIN REPEAT-CONTAINING PROTEIN-RELATED"/>
    <property type="match status" value="1"/>
</dbReference>
<evidence type="ECO:0000313" key="5">
    <source>
        <dbReference type="EMBL" id="KAL1528252.1"/>
    </source>
</evidence>
<feature type="repeat" description="ANK" evidence="3">
    <location>
        <begin position="560"/>
        <end position="592"/>
    </location>
</feature>
<dbReference type="SUPFAM" id="SSF48403">
    <property type="entry name" value="Ankyrin repeat"/>
    <property type="match status" value="1"/>
</dbReference>
<keyword evidence="2 3" id="KW-0040">ANK repeat</keyword>
<dbReference type="Proteomes" id="UP001515480">
    <property type="component" value="Unassembled WGS sequence"/>
</dbReference>
<dbReference type="AlphaFoldDB" id="A0AB34K4X7"/>
<dbReference type="InterPro" id="IPR036770">
    <property type="entry name" value="Ankyrin_rpt-contain_sf"/>
</dbReference>
<dbReference type="PANTHER" id="PTHR24198">
    <property type="entry name" value="ANKYRIN REPEAT AND PROTEIN KINASE DOMAIN-CONTAINING PROTEIN"/>
    <property type="match status" value="1"/>
</dbReference>
<dbReference type="InterPro" id="IPR002110">
    <property type="entry name" value="Ankyrin_rpt"/>
</dbReference>
<organism evidence="5 6">
    <name type="scientific">Prymnesium parvum</name>
    <name type="common">Toxic golden alga</name>
    <dbReference type="NCBI Taxonomy" id="97485"/>
    <lineage>
        <taxon>Eukaryota</taxon>
        <taxon>Haptista</taxon>
        <taxon>Haptophyta</taxon>
        <taxon>Prymnesiophyceae</taxon>
        <taxon>Prymnesiales</taxon>
        <taxon>Prymnesiaceae</taxon>
        <taxon>Prymnesium</taxon>
    </lineage>
</organism>
<feature type="repeat" description="ANK" evidence="3">
    <location>
        <begin position="490"/>
        <end position="522"/>
    </location>
</feature>
<name>A0AB34K4X7_PRYPA</name>
<comment type="caution">
    <text evidence="5">The sequence shown here is derived from an EMBL/GenBank/DDBJ whole genome shotgun (WGS) entry which is preliminary data.</text>
</comment>
<gene>
    <name evidence="5" type="ORF">AB1Y20_009610</name>
</gene>
<protein>
    <submittedName>
        <fullName evidence="5">Uncharacterized protein</fullName>
    </submittedName>
</protein>
<evidence type="ECO:0000256" key="3">
    <source>
        <dbReference type="PROSITE-ProRule" id="PRU00023"/>
    </source>
</evidence>
<sequence length="620" mass="69686">MGCAASSRPAPQPSEVGEAKPLADTRGEPNTPPHAQVEGKGTPMHAALPGEKQLPVITADRTFGCSYPMYTMDVADFLKLDTMKPHEDLLEEGLVHKWESSLGACIFLSHQWTSNAHPDPTGTQLRAVQAVLGAIIRGEMDTLFRDKREWQAFAYTNAPFSTKVFVEGSPELLTVEGMAEEVKTAQVWLDYTCVPQRPENLTNRLLAIDSIPSYIDCSTNFFAVVPPVPHSDLPGVLCDYNNWQSRGWCRLDEQVQELSVAPLEHAHLHRRPLVILADNLVSSIDSHDNFYLHWQQRTSVFNGDFSCCRLNHEVTSTVNGVEVKTCIPCDKERIRPMVARMWDRKIKHEASMPLDVVGVVLWRWISHKSIMLADTREDDGSHEDQTLNSLEDICSKYFLLKEGMDGFIKNQHWQLLQHDEFTVLFFPPIADVWMEEYKKQMQKWRDLVTNEPDKALVGVALQCAVGEGNVKMVRLLHQEHGADLHQPFPWGMTLLQYAANKGHVRVAKYILENGGLKHIDDKTPRQGICAFDRACKAGHVEFLRLLVEYGASYLNVSRHDGETPAHGAAMFGHTAVLRELHALGCNLCVKSEAGETPRMAAERCQQHTAAKYLASVEVEQ</sequence>
<evidence type="ECO:0000313" key="6">
    <source>
        <dbReference type="Proteomes" id="UP001515480"/>
    </source>
</evidence>
<feature type="compositionally biased region" description="Basic and acidic residues" evidence="4">
    <location>
        <begin position="17"/>
        <end position="27"/>
    </location>
</feature>